<dbReference type="Proteomes" id="UP000238392">
    <property type="component" value="Unassembled WGS sequence"/>
</dbReference>
<dbReference type="AlphaFoldDB" id="A0A2T0WWJ9"/>
<organism evidence="1 2">
    <name type="scientific">Donghicola tyrosinivorans</name>
    <dbReference type="NCBI Taxonomy" id="1652492"/>
    <lineage>
        <taxon>Bacteria</taxon>
        <taxon>Pseudomonadati</taxon>
        <taxon>Pseudomonadota</taxon>
        <taxon>Alphaproteobacteria</taxon>
        <taxon>Rhodobacterales</taxon>
        <taxon>Roseobacteraceae</taxon>
        <taxon>Donghicola</taxon>
    </lineage>
</organism>
<name>A0A2T0WWJ9_9RHOB</name>
<proteinExistence type="predicted"/>
<accession>A0A2T0WWJ9</accession>
<dbReference type="RefSeq" id="WP_281260647.1">
    <property type="nucleotide sequence ID" value="NZ_PVTQ01000004.1"/>
</dbReference>
<evidence type="ECO:0000313" key="1">
    <source>
        <dbReference type="EMBL" id="PRY91070.1"/>
    </source>
</evidence>
<sequence length="41" mass="4321">MKTMFLAFLAIVVIAIGADQALHSAGFSIEEVTSAPSVRLD</sequence>
<dbReference type="EMBL" id="PVTQ01000004">
    <property type="protein sequence ID" value="PRY91070.1"/>
    <property type="molecule type" value="Genomic_DNA"/>
</dbReference>
<evidence type="ECO:0000313" key="2">
    <source>
        <dbReference type="Proteomes" id="UP000238392"/>
    </source>
</evidence>
<gene>
    <name evidence="1" type="ORF">CLV74_10482</name>
</gene>
<keyword evidence="2" id="KW-1185">Reference proteome</keyword>
<reference evidence="1 2" key="1">
    <citation type="submission" date="2018-03" db="EMBL/GenBank/DDBJ databases">
        <title>Genomic Encyclopedia of Archaeal and Bacterial Type Strains, Phase II (KMG-II): from individual species to whole genera.</title>
        <authorList>
            <person name="Goeker M."/>
        </authorList>
    </citation>
    <scope>NUCLEOTIDE SEQUENCE [LARGE SCALE GENOMIC DNA]</scope>
    <source>
        <strain evidence="1 2">DSM 100212</strain>
    </source>
</reference>
<protein>
    <submittedName>
        <fullName evidence="1">Uncharacterized protein</fullName>
    </submittedName>
</protein>
<comment type="caution">
    <text evidence="1">The sequence shown here is derived from an EMBL/GenBank/DDBJ whole genome shotgun (WGS) entry which is preliminary data.</text>
</comment>